<keyword evidence="2" id="KW-0255">Endonuclease</keyword>
<dbReference type="GO" id="GO:0004519">
    <property type="term" value="F:endonuclease activity"/>
    <property type="evidence" value="ECO:0007669"/>
    <property type="project" value="UniProtKB-KW"/>
</dbReference>
<reference evidence="2" key="1">
    <citation type="submission" date="2021-03" db="EMBL/GenBank/DDBJ databases">
        <title>Agromyces archimandritus sp. nov., isolated from the cockroach Archimandrita tessellata.</title>
        <authorList>
            <person name="Guzman J."/>
            <person name="Ortuzar M."/>
            <person name="Poehlein A."/>
            <person name="Daniel R."/>
            <person name="Trujillo M."/>
            <person name="Vilcinskas A."/>
        </authorList>
    </citation>
    <scope>NUCLEOTIDE SEQUENCE</scope>
    <source>
        <strain evidence="2">G127AT</strain>
    </source>
</reference>
<dbReference type="InterPro" id="IPR003615">
    <property type="entry name" value="HNH_nuc"/>
</dbReference>
<organism evidence="2 3">
    <name type="scientific">Agromyces archimandritae</name>
    <dbReference type="NCBI Taxonomy" id="2781962"/>
    <lineage>
        <taxon>Bacteria</taxon>
        <taxon>Bacillati</taxon>
        <taxon>Actinomycetota</taxon>
        <taxon>Actinomycetes</taxon>
        <taxon>Micrococcales</taxon>
        <taxon>Microbacteriaceae</taxon>
        <taxon>Agromyces</taxon>
    </lineage>
</organism>
<dbReference type="Proteomes" id="UP000671914">
    <property type="component" value="Chromosome"/>
</dbReference>
<name>A0A975FPY6_9MICO</name>
<keyword evidence="3" id="KW-1185">Reference proteome</keyword>
<gene>
    <name evidence="2" type="ORF">G127AT_05560</name>
</gene>
<dbReference type="Pfam" id="PF13391">
    <property type="entry name" value="HNH_2"/>
    <property type="match status" value="1"/>
</dbReference>
<feature type="domain" description="HNH nuclease" evidence="1">
    <location>
        <begin position="212"/>
        <end position="271"/>
    </location>
</feature>
<keyword evidence="2" id="KW-0378">Hydrolase</keyword>
<keyword evidence="2" id="KW-0540">Nuclease</keyword>
<protein>
    <submittedName>
        <fullName evidence="2">HNH endonuclease</fullName>
    </submittedName>
</protein>
<accession>A0A975FPY6</accession>
<evidence type="ECO:0000313" key="3">
    <source>
        <dbReference type="Proteomes" id="UP000671914"/>
    </source>
</evidence>
<evidence type="ECO:0000259" key="1">
    <source>
        <dbReference type="Pfam" id="PF13391"/>
    </source>
</evidence>
<sequence length="349" mass="38278">MPLPLRDYLELTVDDARKQWLRVATRSQPAPGARQEDYRPVESLMCFFLGLDSPLSENGHLNLRTSDPRVQLFAQQFKRSEKSLSSKLNNLVGRDGRSKGAKHEREVGIELTNSPSLLQALYAVLIEGARQAGLGRDQVPDFLGLETREFQAVNDSVRARAAEYNDEVDDRLRLLDATETVDRVTEKMVRGTVRVGQQVFARQVLAASSFACAFCGLSALKHGMPSSRLLVASHIKAWSVSSSADRLNPSNGIAACPTHDAAFESHLIGIDHSGRILRSKAVIDAVAVDASWERSFGDATLAPQLLVTSASKLPDPIFVDYYAAEAAQLQVEYLSWPLPAPLADRLAAQ</sequence>
<dbReference type="RefSeq" id="WP_210900878.1">
    <property type="nucleotide sequence ID" value="NZ_CP071696.1"/>
</dbReference>
<dbReference type="AlphaFoldDB" id="A0A975FPY6"/>
<dbReference type="EMBL" id="CP071696">
    <property type="protein sequence ID" value="QTX05672.1"/>
    <property type="molecule type" value="Genomic_DNA"/>
</dbReference>
<proteinExistence type="predicted"/>
<evidence type="ECO:0000313" key="2">
    <source>
        <dbReference type="EMBL" id="QTX05672.1"/>
    </source>
</evidence>
<dbReference type="KEGG" id="aarc:G127AT_05560"/>